<dbReference type="GO" id="GO:0004177">
    <property type="term" value="F:aminopeptidase activity"/>
    <property type="evidence" value="ECO:0007669"/>
    <property type="project" value="UniProtKB-KW"/>
</dbReference>
<protein>
    <submittedName>
        <fullName evidence="1">Xaa-Pro aminopeptidase family enzyme</fullName>
    </submittedName>
</protein>
<keyword evidence="1" id="KW-0645">Protease</keyword>
<comment type="caution">
    <text evidence="1">The sequence shown here is derived from an EMBL/GenBank/DDBJ whole genome shotgun (WGS) entry which is preliminary data.</text>
</comment>
<keyword evidence="1" id="KW-0031">Aminopeptidase</keyword>
<keyword evidence="1" id="KW-0378">Hydrolase</keyword>
<sequence>MSQTTRLRLTSLFFVIIFATLVLSVQLPVPKYHRLPSLRQQAKIQDAWRQERINNVIPALLNKYNIDLWIVSQREYAGDTVFWSLKPATTFAARRRTLQIFERVTQKRLWGLLQQSTTVRVHTLVDNTDQIWSDLRSAVDAANPKTIVLNIDSDIAFADGLHAGEREAIELALGEHNLAKVTREPRLAVELIETRVKAMIQPYKEVMETVHAMITEAFSDDVIVPHVTTTEDVVWWFRERIQAQNMTTWFQPIVDVFRRGDDSTKPNEAEGTVRVILPGDILWCDVGVVAYGLATDTQHLGYVLRDGEDEVPEGIHEGLRSYANVMQDIVKEEIKVERTGNEILASSLERINEKGITGTVYSHPIGDWGHSAGPLIGMVNLQESIPGKGDLKVIPNSWFSVELQALVPIPEWDGQVVPFRLEEDIYVDETGANHWVYRRQEEMHIVDWQSKDVTLVAQE</sequence>
<dbReference type="OrthoDB" id="3632757at2759"/>
<dbReference type="EMBL" id="RBNI01001413">
    <property type="protein sequence ID" value="RUP50461.1"/>
    <property type="molecule type" value="Genomic_DNA"/>
</dbReference>
<evidence type="ECO:0000313" key="1">
    <source>
        <dbReference type="EMBL" id="RUP50461.1"/>
    </source>
</evidence>
<gene>
    <name evidence="1" type="ORF">BC936DRAFT_139003</name>
</gene>
<reference evidence="1 2" key="1">
    <citation type="journal article" date="2018" name="New Phytol.">
        <title>Phylogenomics of Endogonaceae and evolution of mycorrhizas within Mucoromycota.</title>
        <authorList>
            <person name="Chang Y."/>
            <person name="Desiro A."/>
            <person name="Na H."/>
            <person name="Sandor L."/>
            <person name="Lipzen A."/>
            <person name="Clum A."/>
            <person name="Barry K."/>
            <person name="Grigoriev I.V."/>
            <person name="Martin F.M."/>
            <person name="Stajich J.E."/>
            <person name="Smith M.E."/>
            <person name="Bonito G."/>
            <person name="Spatafora J.W."/>
        </authorList>
    </citation>
    <scope>NUCLEOTIDE SEQUENCE [LARGE SCALE GENOMIC DNA]</scope>
    <source>
        <strain evidence="1 2">GMNB39</strain>
    </source>
</reference>
<proteinExistence type="predicted"/>
<dbReference type="SUPFAM" id="SSF55920">
    <property type="entry name" value="Creatinase/aminopeptidase"/>
    <property type="match status" value="1"/>
</dbReference>
<name>A0A433DHZ6_9FUNG</name>
<keyword evidence="2" id="KW-1185">Reference proteome</keyword>
<accession>A0A433DHZ6</accession>
<dbReference type="Proteomes" id="UP000268093">
    <property type="component" value="Unassembled WGS sequence"/>
</dbReference>
<dbReference type="AlphaFoldDB" id="A0A433DHZ6"/>
<evidence type="ECO:0000313" key="2">
    <source>
        <dbReference type="Proteomes" id="UP000268093"/>
    </source>
</evidence>
<dbReference type="InterPro" id="IPR036005">
    <property type="entry name" value="Creatinase/aminopeptidase-like"/>
</dbReference>
<organism evidence="1 2">
    <name type="scientific">Jimgerdemannia flammicorona</name>
    <dbReference type="NCBI Taxonomy" id="994334"/>
    <lineage>
        <taxon>Eukaryota</taxon>
        <taxon>Fungi</taxon>
        <taxon>Fungi incertae sedis</taxon>
        <taxon>Mucoromycota</taxon>
        <taxon>Mucoromycotina</taxon>
        <taxon>Endogonomycetes</taxon>
        <taxon>Endogonales</taxon>
        <taxon>Endogonaceae</taxon>
        <taxon>Jimgerdemannia</taxon>
    </lineage>
</organism>
<dbReference type="Gene3D" id="3.90.230.10">
    <property type="entry name" value="Creatinase/methionine aminopeptidase superfamily"/>
    <property type="match status" value="1"/>
</dbReference>